<dbReference type="PANTHER" id="PTHR48207">
    <property type="entry name" value="SUCCINATE--HYDROXYMETHYLGLUTARATE COA-TRANSFERASE"/>
    <property type="match status" value="1"/>
</dbReference>
<dbReference type="InterPro" id="IPR003673">
    <property type="entry name" value="CoA-Trfase_fam_III"/>
</dbReference>
<accession>A0A382SBB3</accession>
<dbReference type="InterPro" id="IPR050483">
    <property type="entry name" value="CoA-transferase_III_domain"/>
</dbReference>
<organism evidence="2">
    <name type="scientific">marine metagenome</name>
    <dbReference type="NCBI Taxonomy" id="408172"/>
    <lineage>
        <taxon>unclassified sequences</taxon>
        <taxon>metagenomes</taxon>
        <taxon>ecological metagenomes</taxon>
    </lineage>
</organism>
<dbReference type="Pfam" id="PF02515">
    <property type="entry name" value="CoA_transf_3"/>
    <property type="match status" value="1"/>
</dbReference>
<evidence type="ECO:0000313" key="2">
    <source>
        <dbReference type="EMBL" id="SVD06852.1"/>
    </source>
</evidence>
<dbReference type="EMBL" id="UINC01127615">
    <property type="protein sequence ID" value="SVD06852.1"/>
    <property type="molecule type" value="Genomic_DNA"/>
</dbReference>
<protein>
    <recommendedName>
        <fullName evidence="3">CoA transferase</fullName>
    </recommendedName>
</protein>
<dbReference type="Gene3D" id="3.40.50.10540">
    <property type="entry name" value="Crotonobetainyl-coa:carnitine coa-transferase, domain 1"/>
    <property type="match status" value="1"/>
</dbReference>
<dbReference type="PANTHER" id="PTHR48207:SF3">
    <property type="entry name" value="SUCCINATE--HYDROXYMETHYLGLUTARATE COA-TRANSFERASE"/>
    <property type="match status" value="1"/>
</dbReference>
<name>A0A382SBB3_9ZZZZ</name>
<dbReference type="GO" id="GO:0008410">
    <property type="term" value="F:CoA-transferase activity"/>
    <property type="evidence" value="ECO:0007669"/>
    <property type="project" value="TreeGrafter"/>
</dbReference>
<feature type="non-terminal residue" evidence="2">
    <location>
        <position position="115"/>
    </location>
</feature>
<dbReference type="SUPFAM" id="SSF89796">
    <property type="entry name" value="CoA-transferase family III (CaiB/BaiF)"/>
    <property type="match status" value="1"/>
</dbReference>
<dbReference type="AlphaFoldDB" id="A0A382SBB3"/>
<gene>
    <name evidence="2" type="ORF">METZ01_LOCUS359706</name>
</gene>
<reference evidence="2" key="1">
    <citation type="submission" date="2018-05" db="EMBL/GenBank/DDBJ databases">
        <authorList>
            <person name="Lanie J.A."/>
            <person name="Ng W.-L."/>
            <person name="Kazmierczak K.M."/>
            <person name="Andrzejewski T.M."/>
            <person name="Davidsen T.M."/>
            <person name="Wayne K.J."/>
            <person name="Tettelin H."/>
            <person name="Glass J.I."/>
            <person name="Rusch D."/>
            <person name="Podicherti R."/>
            <person name="Tsui H.-C.T."/>
            <person name="Winkler M.E."/>
        </authorList>
    </citation>
    <scope>NUCLEOTIDE SEQUENCE</scope>
</reference>
<dbReference type="InterPro" id="IPR023606">
    <property type="entry name" value="CoA-Trfase_III_dom_1_sf"/>
</dbReference>
<evidence type="ECO:0008006" key="3">
    <source>
        <dbReference type="Google" id="ProtNLM"/>
    </source>
</evidence>
<proteinExistence type="predicted"/>
<keyword evidence="1" id="KW-0808">Transferase</keyword>
<sequence>MSYEKPFAGLWVLDLSQGFAGPYCAELLAQHGADVTKVEPPEGDWARGLGKVYGDQSSISMAANRGKKSIVLDLKNKDGLAVAKDLASRCDVFIEGFRPGVCAGFGLAYDDVSEV</sequence>
<evidence type="ECO:0000256" key="1">
    <source>
        <dbReference type="ARBA" id="ARBA00022679"/>
    </source>
</evidence>